<name>A0A418MFE1_9BACT</name>
<feature type="region of interest" description="Disordered" evidence="1">
    <location>
        <begin position="547"/>
        <end position="573"/>
    </location>
</feature>
<dbReference type="EMBL" id="QXED01000002">
    <property type="protein sequence ID" value="RIV25467.1"/>
    <property type="molecule type" value="Genomic_DNA"/>
</dbReference>
<accession>A0A418MFE1</accession>
<evidence type="ECO:0000313" key="2">
    <source>
        <dbReference type="EMBL" id="RIV25467.1"/>
    </source>
</evidence>
<dbReference type="OrthoDB" id="972919at2"/>
<evidence type="ECO:0000313" key="3">
    <source>
        <dbReference type="Proteomes" id="UP000283523"/>
    </source>
</evidence>
<sequence>MNSLQDDYLLALRQESARSLAYYQFGEKQPTSVETIEFHLLHHCLTNADGHDAHLALHGSSAEPAFLAWLLNTIVLAKFHQNWIDSQVQTAVRVRAGDMLFHKDTLLCCAEVLGEGKWTVREAFKKNAAAYSSPIKKAIVLLRKDEYAYQSRKTAEQLISYRDYFRQVLNEPKLDVLSQFSHKTLLIADYDLLVDQPAYPVRYRSRNGSIRAHGLPIDTMIDACGTIETALTYILTGDTYFDEVIVVGSERYKKSGLLDNLRNEKNLGRYGKLILIGDEQPNLGNQPLKRWRWVASELKRLEKKPKPVHELQKLSTPDLQVLVSTLQQQLTDLREQHKIDAFELLTFLRFYYRLFLPDGPRRDAIVNDFHNWLQLYLRSDELLAKFAVSGEYDSDKVAIRLNPIWESLIEIRDYFLTNNPKYAAYLAAGSGIAPRLKVVVLASGRYADAVEIRERETLLTFAKKGPYTHLSAWARSSANNRHDRLYYVPGWLGTNGLLQLRHMTGCVIFYLFDGVETDDFTQDWARMKQYEQRWQQHPDRRYWFTAQPARPEPQPGSDHQPRPDVPGNLSDDMPDLDLTDSERLYSALADKAPKYRLTFTDGTVEEFYSYKSVWLLKSGQKLPVTVGELYAEASIQYYQNASPTTFHQLIRQLAGPDQSRRIDEHSQYWRDYCRQLLNHYNNDLEQFYGNLRTNGMTSQINRLRDYLHATSTIRFPHIRTLKALFKLGTAIGLTDHAFIINFKAIMASRRWDRNLRHSTGRQISDELMLFTQTGQKGELFDKLTDEVVYTLLQSIQEKTIASITLTTNGNA</sequence>
<dbReference type="Proteomes" id="UP000283523">
    <property type="component" value="Unassembled WGS sequence"/>
</dbReference>
<keyword evidence="3" id="KW-1185">Reference proteome</keyword>
<gene>
    <name evidence="2" type="ORF">DYU11_09220</name>
</gene>
<proteinExistence type="predicted"/>
<organism evidence="2 3">
    <name type="scientific">Fibrisoma montanum</name>
    <dbReference type="NCBI Taxonomy" id="2305895"/>
    <lineage>
        <taxon>Bacteria</taxon>
        <taxon>Pseudomonadati</taxon>
        <taxon>Bacteroidota</taxon>
        <taxon>Cytophagia</taxon>
        <taxon>Cytophagales</taxon>
        <taxon>Spirosomataceae</taxon>
        <taxon>Fibrisoma</taxon>
    </lineage>
</organism>
<comment type="caution">
    <text evidence="2">The sequence shown here is derived from an EMBL/GenBank/DDBJ whole genome shotgun (WGS) entry which is preliminary data.</text>
</comment>
<reference evidence="2 3" key="1">
    <citation type="submission" date="2018-08" db="EMBL/GenBank/DDBJ databases">
        <title>Fibrisoma montanum sp. nov., isolated from Danxia mountain soil.</title>
        <authorList>
            <person name="Huang Y."/>
        </authorList>
    </citation>
    <scope>NUCLEOTIDE SEQUENCE [LARGE SCALE GENOMIC DNA]</scope>
    <source>
        <strain evidence="2 3">HYT19</strain>
    </source>
</reference>
<dbReference type="AlphaFoldDB" id="A0A418MFE1"/>
<evidence type="ECO:0000256" key="1">
    <source>
        <dbReference type="SAM" id="MobiDB-lite"/>
    </source>
</evidence>
<protein>
    <submittedName>
        <fullName evidence="2">Uncharacterized protein</fullName>
    </submittedName>
</protein>
<dbReference type="RefSeq" id="WP_119667349.1">
    <property type="nucleotide sequence ID" value="NZ_QXED01000002.1"/>
</dbReference>